<protein>
    <recommendedName>
        <fullName evidence="2">Protein containing DUF1814</fullName>
    </recommendedName>
</protein>
<dbReference type="AlphaFoldDB" id="E6Q3D6"/>
<dbReference type="Pfam" id="PF08843">
    <property type="entry name" value="AbiEii"/>
    <property type="match status" value="1"/>
</dbReference>
<gene>
    <name evidence="1" type="ORF">CARN4_2011</name>
</gene>
<accession>E6Q3D6</accession>
<evidence type="ECO:0000313" key="1">
    <source>
        <dbReference type="EMBL" id="CBI01697.1"/>
    </source>
</evidence>
<sequence>MKRYETIAAFESALRDRLHALAANGKTFEDLRKQVSFERVLARLQAVAPDTWLLKGGVALEYRIARARATLDIDISTELDLNEMSEVLAKAAAANLNDYFQIVIGERERPVDEIETYRIHVAVQYANGRTFENLKLDIGFADPWIGTPLTLTTPSLLGFAGIPQTTVRVIPAEQHLAEKIHAYTKSYGSRPSSRVKDLVDIVLLLNSGVDDDQLRAIIPVVFKSRRTHEIPKALPPPPPAWRVPYAKLALGLPVPPDLDGGYKLAADELAHVLGALQS</sequence>
<evidence type="ECO:0008006" key="2">
    <source>
        <dbReference type="Google" id="ProtNLM"/>
    </source>
</evidence>
<name>E6Q3D6_9ZZZZ</name>
<comment type="caution">
    <text evidence="1">The sequence shown here is derived from an EMBL/GenBank/DDBJ whole genome shotgun (WGS) entry which is preliminary data.</text>
</comment>
<dbReference type="EMBL" id="CABO01000021">
    <property type="protein sequence ID" value="CBI01697.1"/>
    <property type="molecule type" value="Genomic_DNA"/>
</dbReference>
<organism evidence="1">
    <name type="scientific">mine drainage metagenome</name>
    <dbReference type="NCBI Taxonomy" id="410659"/>
    <lineage>
        <taxon>unclassified sequences</taxon>
        <taxon>metagenomes</taxon>
        <taxon>ecological metagenomes</taxon>
    </lineage>
</organism>
<dbReference type="InterPro" id="IPR014942">
    <property type="entry name" value="AbiEii"/>
</dbReference>
<reference evidence="1" key="1">
    <citation type="submission" date="2009-10" db="EMBL/GenBank/DDBJ databases">
        <title>Diversity of trophic interactions inside an arsenic-rich microbial ecosystem.</title>
        <authorList>
            <person name="Bertin P.N."/>
            <person name="Heinrich-Salmeron A."/>
            <person name="Pelletier E."/>
            <person name="Goulhen-Chollet F."/>
            <person name="Arsene-Ploetze F."/>
            <person name="Gallien S."/>
            <person name="Calteau A."/>
            <person name="Vallenet D."/>
            <person name="Casiot C."/>
            <person name="Chane-Woon-Ming B."/>
            <person name="Giloteaux L."/>
            <person name="Barakat M."/>
            <person name="Bonnefoy V."/>
            <person name="Bruneel O."/>
            <person name="Chandler M."/>
            <person name="Cleiss J."/>
            <person name="Duran R."/>
            <person name="Elbaz-Poulichet F."/>
            <person name="Fonknechten N."/>
            <person name="Lauga B."/>
            <person name="Mornico D."/>
            <person name="Ortet P."/>
            <person name="Schaeffer C."/>
            <person name="Siguier P."/>
            <person name="Alexander Thil Smith A."/>
            <person name="Van Dorsselaer A."/>
            <person name="Weissenbach J."/>
            <person name="Medigue C."/>
            <person name="Le Paslier D."/>
        </authorList>
    </citation>
    <scope>NUCLEOTIDE SEQUENCE</scope>
</reference>
<proteinExistence type="predicted"/>